<dbReference type="Pfam" id="PF02146">
    <property type="entry name" value="SIR2"/>
    <property type="match status" value="1"/>
</dbReference>
<dbReference type="GO" id="GO:0017136">
    <property type="term" value="F:histone deacetylase activity, NAD-dependent"/>
    <property type="evidence" value="ECO:0007669"/>
    <property type="project" value="InterPro"/>
</dbReference>
<evidence type="ECO:0000256" key="5">
    <source>
        <dbReference type="ARBA" id="ARBA00023027"/>
    </source>
</evidence>
<dbReference type="InterPro" id="IPR050134">
    <property type="entry name" value="NAD-dep_sirtuin_deacylases"/>
</dbReference>
<evidence type="ECO:0000256" key="11">
    <source>
        <dbReference type="PIRSR" id="PIRSR037938-3"/>
    </source>
</evidence>
<feature type="binding site" evidence="10">
    <location>
        <begin position="228"/>
        <end position="229"/>
    </location>
    <ligand>
        <name>NAD(+)</name>
        <dbReference type="ChEBI" id="CHEBI:57540"/>
    </ligand>
</feature>
<comment type="catalytic activity">
    <reaction evidence="7">
        <text>N(6)-tetradecanoyl-L-lysyl-[protein] + NAD(+) + H2O = 2''-O-tetradecanoyl-ADP-D-ribose + nicotinamide + L-lysyl-[protein]</text>
        <dbReference type="Rhea" id="RHEA:70567"/>
        <dbReference type="Rhea" id="RHEA-COMP:9752"/>
        <dbReference type="Rhea" id="RHEA-COMP:15437"/>
        <dbReference type="ChEBI" id="CHEBI:15377"/>
        <dbReference type="ChEBI" id="CHEBI:17154"/>
        <dbReference type="ChEBI" id="CHEBI:29969"/>
        <dbReference type="ChEBI" id="CHEBI:57540"/>
        <dbReference type="ChEBI" id="CHEBI:141129"/>
        <dbReference type="ChEBI" id="CHEBI:189674"/>
    </reaction>
    <physiologicalReaction direction="left-to-right" evidence="7">
        <dbReference type="Rhea" id="RHEA:70568"/>
    </physiologicalReaction>
</comment>
<feature type="binding site" evidence="10">
    <location>
        <begin position="133"/>
        <end position="136"/>
    </location>
    <ligand>
        <name>NAD(+)</name>
        <dbReference type="ChEBI" id="CHEBI:57540"/>
    </ligand>
</feature>
<evidence type="ECO:0000256" key="1">
    <source>
        <dbReference type="ARBA" id="ARBA00006924"/>
    </source>
</evidence>
<evidence type="ECO:0000256" key="10">
    <source>
        <dbReference type="PIRSR" id="PIRSR037938-2"/>
    </source>
</evidence>
<dbReference type="GO" id="GO:0140773">
    <property type="term" value="F:NAD-dependent protein demyristoylase activity"/>
    <property type="evidence" value="ECO:0007669"/>
    <property type="project" value="RHEA"/>
</dbReference>
<dbReference type="SUPFAM" id="SSF52467">
    <property type="entry name" value="DHS-like NAD/FAD-binding domain"/>
    <property type="match status" value="1"/>
</dbReference>
<evidence type="ECO:0000256" key="9">
    <source>
        <dbReference type="PIRSR" id="PIRSR037938-1"/>
    </source>
</evidence>
<feature type="region of interest" description="Disordered" evidence="13">
    <location>
        <begin position="330"/>
        <end position="375"/>
    </location>
</feature>
<feature type="binding site" evidence="11 12">
    <location>
        <position position="185"/>
    </location>
    <ligand>
        <name>Zn(2+)</name>
        <dbReference type="ChEBI" id="CHEBI:29105"/>
    </ligand>
</feature>
<evidence type="ECO:0000313" key="15">
    <source>
        <dbReference type="EMBL" id="OWF38412.1"/>
    </source>
</evidence>
<dbReference type="GO" id="GO:0140774">
    <property type="term" value="F:NAD-dependent protein depalmitoylase activity"/>
    <property type="evidence" value="ECO:0007669"/>
    <property type="project" value="RHEA"/>
</dbReference>
<organism evidence="15 16">
    <name type="scientific">Mizuhopecten yessoensis</name>
    <name type="common">Japanese scallop</name>
    <name type="synonym">Patinopecten yessoensis</name>
    <dbReference type="NCBI Taxonomy" id="6573"/>
    <lineage>
        <taxon>Eukaryota</taxon>
        <taxon>Metazoa</taxon>
        <taxon>Spiralia</taxon>
        <taxon>Lophotrochozoa</taxon>
        <taxon>Mollusca</taxon>
        <taxon>Bivalvia</taxon>
        <taxon>Autobranchia</taxon>
        <taxon>Pteriomorphia</taxon>
        <taxon>Pectinida</taxon>
        <taxon>Pectinoidea</taxon>
        <taxon>Pectinidae</taxon>
        <taxon>Mizuhopecten</taxon>
    </lineage>
</organism>
<feature type="binding site" evidence="10">
    <location>
        <begin position="51"/>
        <end position="55"/>
    </location>
    <ligand>
        <name>NAD(+)</name>
        <dbReference type="ChEBI" id="CHEBI:57540"/>
    </ligand>
</feature>
<dbReference type="PANTHER" id="PTHR11085:SF6">
    <property type="entry name" value="NAD-DEPENDENT PROTEIN DEACETYLASE SIRTUIN-2"/>
    <property type="match status" value="1"/>
</dbReference>
<proteinExistence type="inferred from homology"/>
<keyword evidence="5 8" id="KW-0520">NAD</keyword>
<feature type="binding site" evidence="11 12">
    <location>
        <position position="161"/>
    </location>
    <ligand>
        <name>Zn(2+)</name>
        <dbReference type="ChEBI" id="CHEBI:29105"/>
    </ligand>
</feature>
<dbReference type="InterPro" id="IPR003000">
    <property type="entry name" value="Sirtuin"/>
</dbReference>
<keyword evidence="3 8" id="KW-0479">Metal-binding</keyword>
<dbReference type="EC" id="2.3.1.286" evidence="8"/>
<dbReference type="Proteomes" id="UP000242188">
    <property type="component" value="Unassembled WGS sequence"/>
</dbReference>
<dbReference type="GO" id="GO:0005634">
    <property type="term" value="C:nucleus"/>
    <property type="evidence" value="ECO:0007669"/>
    <property type="project" value="TreeGrafter"/>
</dbReference>
<dbReference type="AlphaFoldDB" id="A0A210PPL3"/>
<evidence type="ECO:0000256" key="6">
    <source>
        <dbReference type="ARBA" id="ARBA00048378"/>
    </source>
</evidence>
<evidence type="ECO:0000256" key="12">
    <source>
        <dbReference type="PROSITE-ProRule" id="PRU00236"/>
    </source>
</evidence>
<feature type="binding site" evidence="10">
    <location>
        <position position="290"/>
    </location>
    <ligand>
        <name>NAD(+)</name>
        <dbReference type="ChEBI" id="CHEBI:57540"/>
    </ligand>
</feature>
<dbReference type="EMBL" id="NEDP02005568">
    <property type="protein sequence ID" value="OWF38412.1"/>
    <property type="molecule type" value="Genomic_DNA"/>
</dbReference>
<comment type="cofactor">
    <cofactor evidence="11">
        <name>Zn(2+)</name>
        <dbReference type="ChEBI" id="CHEBI:29105"/>
    </cofactor>
    <text evidence="11">Binds 1 zinc ion per subunit.</text>
</comment>
<feature type="binding site" evidence="10">
    <location>
        <begin position="61"/>
        <end position="63"/>
    </location>
    <ligand>
        <name>NAD(+)</name>
        <dbReference type="ChEBI" id="CHEBI:57540"/>
    </ligand>
</feature>
<evidence type="ECO:0000313" key="16">
    <source>
        <dbReference type="Proteomes" id="UP000242188"/>
    </source>
</evidence>
<dbReference type="InterPro" id="IPR029035">
    <property type="entry name" value="DHS-like_NAD/FAD-binding_dom"/>
</dbReference>
<keyword evidence="16" id="KW-1185">Reference proteome</keyword>
<evidence type="ECO:0000256" key="3">
    <source>
        <dbReference type="ARBA" id="ARBA00022723"/>
    </source>
</evidence>
<dbReference type="PIRSF" id="PIRSF037938">
    <property type="entry name" value="SIR2_euk"/>
    <property type="match status" value="1"/>
</dbReference>
<dbReference type="Gene3D" id="3.30.1600.10">
    <property type="entry name" value="SIR2/SIRT2 'Small Domain"/>
    <property type="match status" value="1"/>
</dbReference>
<dbReference type="GO" id="GO:0070403">
    <property type="term" value="F:NAD+ binding"/>
    <property type="evidence" value="ECO:0007669"/>
    <property type="project" value="UniProtKB-UniRule"/>
</dbReference>
<evidence type="ECO:0000259" key="14">
    <source>
        <dbReference type="PROSITE" id="PS50305"/>
    </source>
</evidence>
<feature type="compositionally biased region" description="Polar residues" evidence="13">
    <location>
        <begin position="352"/>
        <end position="362"/>
    </location>
</feature>
<dbReference type="CDD" id="cd01408">
    <property type="entry name" value="SIRT1"/>
    <property type="match status" value="1"/>
</dbReference>
<feature type="active site" description="Proton acceptor" evidence="9 12">
    <location>
        <position position="153"/>
    </location>
</feature>
<feature type="binding site" evidence="11 12">
    <location>
        <position position="190"/>
    </location>
    <ligand>
        <name>Zn(2+)</name>
        <dbReference type="ChEBI" id="CHEBI:29105"/>
    </ligand>
</feature>
<dbReference type="STRING" id="6573.A0A210PPL3"/>
<feature type="binding site" evidence="10">
    <location>
        <begin position="252"/>
        <end position="254"/>
    </location>
    <ligand>
        <name>NAD(+)</name>
        <dbReference type="ChEBI" id="CHEBI:57540"/>
    </ligand>
</feature>
<sequence length="375" mass="42091">MKGPDSLLYEVKKRLDVGPPPVQLLDTLDIDGIVNFIKDGKCKNIITMSGAGISTSAGIPDFRSPVTGLYDNLEKYDLPYPEAMFDLEYFQKNPEPFFSLAKELWPGIFKPTPCHYFIKMLHSKGLLLRHYTQNIDTLENQAGLDPEKLVEAHGSFLTAHCLVCKKEYSKGFMEDKVLAGEIPMCDIQECTGIIKPDIVFFGDTLPKRFADCVEEDFGKCDLLVIMGTSLVVQPFASLSYRVPANTPRFYINLEKTGTEGGDMFSFIFFGGGFKFDDKNNYRDVFWQGTCNDGCFTLAEKLGWKDELTMIVQKEHAKIDKEMSLLKSKTKNVRVRKGKGTEKRSGNLGKTAVHTNSRPTIPKSSEKQGNIPILDT</sequence>
<feature type="binding site" evidence="11 12">
    <location>
        <position position="164"/>
    </location>
    <ligand>
        <name>Zn(2+)</name>
        <dbReference type="ChEBI" id="CHEBI:29105"/>
    </ligand>
</feature>
<protein>
    <recommendedName>
        <fullName evidence="8">NAD-dependent protein deacetylase</fullName>
        <ecNumber evidence="8">2.3.1.286</ecNumber>
    </recommendedName>
</protein>
<keyword evidence="2 8" id="KW-0808">Transferase</keyword>
<keyword evidence="4 8" id="KW-0862">Zinc</keyword>
<name>A0A210PPL3_MIZYE</name>
<dbReference type="InterPro" id="IPR026590">
    <property type="entry name" value="Ssirtuin_cat_dom"/>
</dbReference>
<dbReference type="PROSITE" id="PS50305">
    <property type="entry name" value="SIRTUIN"/>
    <property type="match status" value="1"/>
</dbReference>
<feature type="domain" description="Deacetylase sirtuin-type" evidence="14">
    <location>
        <begin position="23"/>
        <end position="304"/>
    </location>
</feature>
<comment type="caution">
    <text evidence="15">The sequence shown here is derived from an EMBL/GenBank/DDBJ whole genome shotgun (WGS) entry which is preliminary data.</text>
</comment>
<evidence type="ECO:0000256" key="4">
    <source>
        <dbReference type="ARBA" id="ARBA00022833"/>
    </source>
</evidence>
<dbReference type="GO" id="GO:0008270">
    <property type="term" value="F:zinc ion binding"/>
    <property type="evidence" value="ECO:0007669"/>
    <property type="project" value="UniProtKB-UniRule"/>
</dbReference>
<evidence type="ECO:0000256" key="8">
    <source>
        <dbReference type="PIRNR" id="PIRNR037938"/>
    </source>
</evidence>
<comment type="catalytic activity">
    <reaction evidence="6">
        <text>N(6)-hexadecanoyl-L-lysyl-[protein] + NAD(+) + H2O = 2''-O-hexadecanoyl-ADP-D-ribose + nicotinamide + L-lysyl-[protein]</text>
        <dbReference type="Rhea" id="RHEA:70563"/>
        <dbReference type="Rhea" id="RHEA-COMP:9752"/>
        <dbReference type="Rhea" id="RHEA-COMP:14175"/>
        <dbReference type="ChEBI" id="CHEBI:15377"/>
        <dbReference type="ChEBI" id="CHEBI:17154"/>
        <dbReference type="ChEBI" id="CHEBI:29969"/>
        <dbReference type="ChEBI" id="CHEBI:57540"/>
        <dbReference type="ChEBI" id="CHEBI:138936"/>
        <dbReference type="ChEBI" id="CHEBI:189673"/>
    </reaction>
    <physiologicalReaction direction="left-to-right" evidence="6">
        <dbReference type="Rhea" id="RHEA:70564"/>
    </physiologicalReaction>
</comment>
<accession>A0A210PPL3</accession>
<evidence type="ECO:0000256" key="2">
    <source>
        <dbReference type="ARBA" id="ARBA00022679"/>
    </source>
</evidence>
<reference evidence="15 16" key="1">
    <citation type="journal article" date="2017" name="Nat. Ecol. Evol.">
        <title>Scallop genome provides insights into evolution of bilaterian karyotype and development.</title>
        <authorList>
            <person name="Wang S."/>
            <person name="Zhang J."/>
            <person name="Jiao W."/>
            <person name="Li J."/>
            <person name="Xun X."/>
            <person name="Sun Y."/>
            <person name="Guo X."/>
            <person name="Huan P."/>
            <person name="Dong B."/>
            <person name="Zhang L."/>
            <person name="Hu X."/>
            <person name="Sun X."/>
            <person name="Wang J."/>
            <person name="Zhao C."/>
            <person name="Wang Y."/>
            <person name="Wang D."/>
            <person name="Huang X."/>
            <person name="Wang R."/>
            <person name="Lv J."/>
            <person name="Li Y."/>
            <person name="Zhang Z."/>
            <person name="Liu B."/>
            <person name="Lu W."/>
            <person name="Hui Y."/>
            <person name="Liang J."/>
            <person name="Zhou Z."/>
            <person name="Hou R."/>
            <person name="Li X."/>
            <person name="Liu Y."/>
            <person name="Li H."/>
            <person name="Ning X."/>
            <person name="Lin Y."/>
            <person name="Zhao L."/>
            <person name="Xing Q."/>
            <person name="Dou J."/>
            <person name="Li Y."/>
            <person name="Mao J."/>
            <person name="Guo H."/>
            <person name="Dou H."/>
            <person name="Li T."/>
            <person name="Mu C."/>
            <person name="Jiang W."/>
            <person name="Fu Q."/>
            <person name="Fu X."/>
            <person name="Miao Y."/>
            <person name="Liu J."/>
            <person name="Yu Q."/>
            <person name="Li R."/>
            <person name="Liao H."/>
            <person name="Li X."/>
            <person name="Kong Y."/>
            <person name="Jiang Z."/>
            <person name="Chourrout D."/>
            <person name="Li R."/>
            <person name="Bao Z."/>
        </authorList>
    </citation>
    <scope>NUCLEOTIDE SEQUENCE [LARGE SCALE GENOMIC DNA]</scope>
    <source>
        <strain evidence="15 16">PY_sf001</strain>
    </source>
</reference>
<evidence type="ECO:0000256" key="7">
    <source>
        <dbReference type="ARBA" id="ARBA00048905"/>
    </source>
</evidence>
<dbReference type="Gene3D" id="3.40.50.1220">
    <property type="entry name" value="TPP-binding domain"/>
    <property type="match status" value="1"/>
</dbReference>
<dbReference type="InterPro" id="IPR026591">
    <property type="entry name" value="Sirtuin_cat_small_dom_sf"/>
</dbReference>
<dbReference type="OrthoDB" id="420264at2759"/>
<gene>
    <name evidence="15" type="ORF">KP79_PYT10712</name>
</gene>
<dbReference type="PANTHER" id="PTHR11085">
    <property type="entry name" value="NAD-DEPENDENT PROTEIN DEACYLASE SIRTUIN-5, MITOCHONDRIAL-RELATED"/>
    <property type="match status" value="1"/>
</dbReference>
<dbReference type="InterPro" id="IPR017328">
    <property type="entry name" value="Sirtuin_class_I"/>
</dbReference>
<comment type="similarity">
    <text evidence="1 8">Belongs to the sirtuin family. Class I subfamily.</text>
</comment>
<comment type="catalytic activity">
    <reaction evidence="8">
        <text>N(6)-acetyl-L-lysyl-[protein] + NAD(+) + H2O = 2''-O-acetyl-ADP-D-ribose + nicotinamide + L-lysyl-[protein]</text>
        <dbReference type="Rhea" id="RHEA:43636"/>
        <dbReference type="Rhea" id="RHEA-COMP:9752"/>
        <dbReference type="Rhea" id="RHEA-COMP:10731"/>
        <dbReference type="ChEBI" id="CHEBI:15377"/>
        <dbReference type="ChEBI" id="CHEBI:17154"/>
        <dbReference type="ChEBI" id="CHEBI:29969"/>
        <dbReference type="ChEBI" id="CHEBI:57540"/>
        <dbReference type="ChEBI" id="CHEBI:61930"/>
        <dbReference type="ChEBI" id="CHEBI:83767"/>
        <dbReference type="EC" id="2.3.1.286"/>
    </reaction>
</comment>
<evidence type="ECO:0000256" key="13">
    <source>
        <dbReference type="SAM" id="MobiDB-lite"/>
    </source>
</evidence>